<keyword evidence="2" id="KW-1185">Reference proteome</keyword>
<dbReference type="PANTHER" id="PTHR36720:SF1">
    <property type="entry name" value="TAF RNA POLYMERASE I SUBUNIT A"/>
    <property type="match status" value="1"/>
</dbReference>
<organism evidence="2 3">
    <name type="scientific">Punica granatum</name>
    <name type="common">Pomegranate</name>
    <dbReference type="NCBI Taxonomy" id="22663"/>
    <lineage>
        <taxon>Eukaryota</taxon>
        <taxon>Viridiplantae</taxon>
        <taxon>Streptophyta</taxon>
        <taxon>Embryophyta</taxon>
        <taxon>Tracheophyta</taxon>
        <taxon>Spermatophyta</taxon>
        <taxon>Magnoliopsida</taxon>
        <taxon>eudicotyledons</taxon>
        <taxon>Gunneridae</taxon>
        <taxon>Pentapetalae</taxon>
        <taxon>rosids</taxon>
        <taxon>malvids</taxon>
        <taxon>Myrtales</taxon>
        <taxon>Lythraceae</taxon>
        <taxon>Punica</taxon>
    </lineage>
</organism>
<sequence>MSGKVMLLTEKKGKKSPHHLFSLSLYSLCGRRSCLRSGLGFPFPADSPAPCSNGLGPNGIRTIGLGRPQFFRSSNRPLLPSPSPTAPLQLLSSPSAAPPGRRYSPSPPLARLSHSPPPGQGRLLPLSYSCPYRFLAQPRKMTEHDEATGITEDSFEPVYTRRKRKKQSCADTSEFDDLDAGDSRLMKRIELALTRPSYLLCRGSKDVRTENWQRLWFLLHRLVRQQNWAEASGVLSVLLKATSRDRSPDNNRIKYSVLMEILDHVAGDRFNFTRIKHIFDVWMRRIGSRRKCSIQDRLAVHLEFILFCLIHGNISEAHQASIPITQESEMESYPMANVVVGLVNYQLWYSSIPKSMQRIDVEQLHSTLQMVMVDERFGSLAGNTEGHTALYSREANSHFQYDSDSSVMMDKRLSRHSLSGRLSEDMGKVEDLNEEPQLHNAQSHGFYINSTESEGSLSNDAKNAHRASVLPNLGALDPCVFPIRLPQNIEDIEELIELHRGILNDYYKDAVKYLQLALNSSPPGSDALLPLIQLLLIGGQVNEAFNVLENVCEKSETAFPFRLRAILLEHLDGRNYALLSSGYEHILKKDPTCRHSISRLVSMHQLGKYSVESLVEMIALHLDATNVEHSIWQELAMCFLKLTQQEEDCLSVCLNGGESGPQQRYSDRMIVIPKIFTVGNSGKAWRFRCRWWIRRYFSGSILKSDIATGDRQLLTNKAACAAHMYGQQFEYVSRTSDVLDQKEDREVSLFLQQHKQNSLGLHLYFQQNPKAR</sequence>
<evidence type="ECO:0000313" key="2">
    <source>
        <dbReference type="Proteomes" id="UP000515151"/>
    </source>
</evidence>
<dbReference type="InterPro" id="IPR039495">
    <property type="entry name" value="TAF1A"/>
</dbReference>
<dbReference type="GeneID" id="116200405"/>
<dbReference type="AlphaFoldDB" id="A0A6P8CRE3"/>
<dbReference type="GO" id="GO:0006360">
    <property type="term" value="P:transcription by RNA polymerase I"/>
    <property type="evidence" value="ECO:0007669"/>
    <property type="project" value="InterPro"/>
</dbReference>
<name>A0A6P8CRE3_PUNGR</name>
<feature type="compositionally biased region" description="Low complexity" evidence="1">
    <location>
        <begin position="86"/>
        <end position="104"/>
    </location>
</feature>
<dbReference type="GO" id="GO:0000120">
    <property type="term" value="C:RNA polymerase I transcription regulator complex"/>
    <property type="evidence" value="ECO:0007669"/>
    <property type="project" value="InterPro"/>
</dbReference>
<protein>
    <submittedName>
        <fullName evidence="3">Uncharacterized protein LOC116200405 isoform X1</fullName>
    </submittedName>
</protein>
<dbReference type="RefSeq" id="XP_031387112.1">
    <property type="nucleotide sequence ID" value="XM_031531252.1"/>
</dbReference>
<reference evidence="3" key="2">
    <citation type="submission" date="2025-08" db="UniProtKB">
        <authorList>
            <consortium name="RefSeq"/>
        </authorList>
    </citation>
    <scope>IDENTIFICATION</scope>
    <source>
        <tissue evidence="3">Leaf</tissue>
    </source>
</reference>
<accession>A0A6P8CRE3</accession>
<reference evidence="2" key="1">
    <citation type="journal article" date="2020" name="Plant Biotechnol. J.">
        <title>The pomegranate (Punica granatum L.) draft genome dissects genetic divergence between soft- and hard-seeded cultivars.</title>
        <authorList>
            <person name="Luo X."/>
            <person name="Li H."/>
            <person name="Wu Z."/>
            <person name="Yao W."/>
            <person name="Zhao P."/>
            <person name="Cao D."/>
            <person name="Yu H."/>
            <person name="Li K."/>
            <person name="Poudel K."/>
            <person name="Zhao D."/>
            <person name="Zhang F."/>
            <person name="Xia X."/>
            <person name="Chen L."/>
            <person name="Wang Q."/>
            <person name="Jing D."/>
            <person name="Cao S."/>
        </authorList>
    </citation>
    <scope>NUCLEOTIDE SEQUENCE [LARGE SCALE GENOMIC DNA]</scope>
    <source>
        <strain evidence="2">cv. Tunisia</strain>
    </source>
</reference>
<evidence type="ECO:0000256" key="1">
    <source>
        <dbReference type="SAM" id="MobiDB-lite"/>
    </source>
</evidence>
<dbReference type="Pfam" id="PF14929">
    <property type="entry name" value="TAF1_subA"/>
    <property type="match status" value="1"/>
</dbReference>
<proteinExistence type="predicted"/>
<dbReference type="PANTHER" id="PTHR36720">
    <property type="entry name" value="TAF RNA POLYMERASE I SUBUNIT A"/>
    <property type="match status" value="1"/>
</dbReference>
<evidence type="ECO:0000313" key="3">
    <source>
        <dbReference type="RefSeq" id="XP_031387112.1"/>
    </source>
</evidence>
<gene>
    <name evidence="3" type="primary">LOC116200405</name>
</gene>
<dbReference type="Proteomes" id="UP000515151">
    <property type="component" value="Chromosome 1"/>
</dbReference>
<dbReference type="OrthoDB" id="1899337at2759"/>
<feature type="region of interest" description="Disordered" evidence="1">
    <location>
        <begin position="71"/>
        <end position="120"/>
    </location>
</feature>